<proteinExistence type="predicted"/>
<evidence type="ECO:0000313" key="1">
    <source>
        <dbReference type="EMBL" id="MBB5295659.1"/>
    </source>
</evidence>
<reference evidence="1 2" key="1">
    <citation type="submission" date="2020-08" db="EMBL/GenBank/DDBJ databases">
        <title>Genomic Encyclopedia of Type Strains, Phase IV (KMG-IV): sequencing the most valuable type-strain genomes for metagenomic binning, comparative biology and taxonomic classification.</title>
        <authorList>
            <person name="Goeker M."/>
        </authorList>
    </citation>
    <scope>NUCLEOTIDE SEQUENCE [LARGE SCALE GENOMIC DNA]</scope>
    <source>
        <strain evidence="1 2">DSM 105434</strain>
    </source>
</reference>
<evidence type="ECO:0000313" key="2">
    <source>
        <dbReference type="Proteomes" id="UP000536909"/>
    </source>
</evidence>
<gene>
    <name evidence="1" type="ORF">HNQ10_002498</name>
</gene>
<protein>
    <recommendedName>
        <fullName evidence="3">Transposase</fullName>
    </recommendedName>
</protein>
<sequence>MDTTITRMPRSSSVTGQLAAVDRLHRHRHRTKVAWAAAHRLDVLGELSS</sequence>
<dbReference type="EMBL" id="JACHFV010000008">
    <property type="protein sequence ID" value="MBB5295659.1"/>
    <property type="molecule type" value="Genomic_DNA"/>
</dbReference>
<name>A0ABR6MVF4_9DEIO</name>
<dbReference type="RefSeq" id="WP_171029489.1">
    <property type="nucleotide sequence ID" value="NZ_BSUI01000005.1"/>
</dbReference>
<keyword evidence="2" id="KW-1185">Reference proteome</keyword>
<accession>A0ABR6MVF4</accession>
<organism evidence="1 2">
    <name type="scientific">Deinococcus metallilatus</name>
    <dbReference type="NCBI Taxonomy" id="1211322"/>
    <lineage>
        <taxon>Bacteria</taxon>
        <taxon>Thermotogati</taxon>
        <taxon>Deinococcota</taxon>
        <taxon>Deinococci</taxon>
        <taxon>Deinococcales</taxon>
        <taxon>Deinococcaceae</taxon>
        <taxon>Deinococcus</taxon>
    </lineage>
</organism>
<comment type="caution">
    <text evidence="1">The sequence shown here is derived from an EMBL/GenBank/DDBJ whole genome shotgun (WGS) entry which is preliminary data.</text>
</comment>
<dbReference type="Proteomes" id="UP000536909">
    <property type="component" value="Unassembled WGS sequence"/>
</dbReference>
<evidence type="ECO:0008006" key="3">
    <source>
        <dbReference type="Google" id="ProtNLM"/>
    </source>
</evidence>